<evidence type="ECO:0000256" key="3">
    <source>
        <dbReference type="ARBA" id="ARBA00023163"/>
    </source>
</evidence>
<dbReference type="PANTHER" id="PTHR43537">
    <property type="entry name" value="TRANSCRIPTIONAL REGULATOR, GNTR FAMILY"/>
    <property type="match status" value="1"/>
</dbReference>
<evidence type="ECO:0000313" key="6">
    <source>
        <dbReference type="Proteomes" id="UP001320831"/>
    </source>
</evidence>
<keyword evidence="1" id="KW-0805">Transcription regulation</keyword>
<dbReference type="SMART" id="SM00345">
    <property type="entry name" value="HTH_GNTR"/>
    <property type="match status" value="1"/>
</dbReference>
<comment type="caution">
    <text evidence="5">The sequence shown here is derived from an EMBL/GenBank/DDBJ whole genome shotgun (WGS) entry which is preliminary data.</text>
</comment>
<dbReference type="PROSITE" id="PS50949">
    <property type="entry name" value="HTH_GNTR"/>
    <property type="match status" value="1"/>
</dbReference>
<dbReference type="Gene3D" id="1.10.10.10">
    <property type="entry name" value="Winged helix-like DNA-binding domain superfamily/Winged helix DNA-binding domain"/>
    <property type="match status" value="1"/>
</dbReference>
<evidence type="ECO:0000259" key="4">
    <source>
        <dbReference type="PROSITE" id="PS50949"/>
    </source>
</evidence>
<dbReference type="InterPro" id="IPR008920">
    <property type="entry name" value="TF_FadR/GntR_C"/>
</dbReference>
<dbReference type="InterPro" id="IPR036388">
    <property type="entry name" value="WH-like_DNA-bd_sf"/>
</dbReference>
<keyword evidence="3" id="KW-0804">Transcription</keyword>
<dbReference type="RefSeq" id="WP_260901182.1">
    <property type="nucleotide sequence ID" value="NZ_JAOCZP010000002.1"/>
</dbReference>
<dbReference type="SUPFAM" id="SSF48008">
    <property type="entry name" value="GntR ligand-binding domain-like"/>
    <property type="match status" value="1"/>
</dbReference>
<feature type="domain" description="HTH gntR-type" evidence="4">
    <location>
        <begin position="3"/>
        <end position="70"/>
    </location>
</feature>
<evidence type="ECO:0000256" key="1">
    <source>
        <dbReference type="ARBA" id="ARBA00023015"/>
    </source>
</evidence>
<dbReference type="SUPFAM" id="SSF46785">
    <property type="entry name" value="Winged helix' DNA-binding domain"/>
    <property type="match status" value="1"/>
</dbReference>
<name>A0ABT2LMQ8_9HYPH</name>
<dbReference type="Pfam" id="PF00392">
    <property type="entry name" value="GntR"/>
    <property type="match status" value="1"/>
</dbReference>
<accession>A0ABT2LMQ8</accession>
<sequence>MAESTFHKLRDEIENGIVTGIFEPGERLDEAQLAARFGVSRTPIREALMQLSAIGLVEIRPRRGAVVVDPGPNRIFEMFEVMAELESMAGAFAARRHTEEDKTAILESHARCERSAASEDTDSYYYNNEVFHYAIYEASHSGFLAEQCVAMHRRLRPYRRLQLRVRNRMKVSFSEHAAIVEAILAGDAEAARSRLRDHVAVQGDRFSDLVSNLSKRESTGAGGQRR</sequence>
<dbReference type="PRINTS" id="PR00035">
    <property type="entry name" value="HTHGNTR"/>
</dbReference>
<dbReference type="Proteomes" id="UP001320831">
    <property type="component" value="Unassembled WGS sequence"/>
</dbReference>
<gene>
    <name evidence="5" type="ORF">N5A92_06525</name>
</gene>
<keyword evidence="2" id="KW-0238">DNA-binding</keyword>
<dbReference type="CDD" id="cd07377">
    <property type="entry name" value="WHTH_GntR"/>
    <property type="match status" value="1"/>
</dbReference>
<reference evidence="5 6" key="1">
    <citation type="submission" date="2022-09" db="EMBL/GenBank/DDBJ databases">
        <title>Chelativorans salina sp. nov., a novel slightly halophilic bacterium isolated from a saline lake sediment enrichment.</title>
        <authorList>
            <person name="Gao L."/>
            <person name="Fang B.-Z."/>
            <person name="Li W.-J."/>
        </authorList>
    </citation>
    <scope>NUCLEOTIDE SEQUENCE [LARGE SCALE GENOMIC DNA]</scope>
    <source>
        <strain evidence="5 6">EGI FJ00035</strain>
    </source>
</reference>
<evidence type="ECO:0000313" key="5">
    <source>
        <dbReference type="EMBL" id="MCT7374688.1"/>
    </source>
</evidence>
<dbReference type="InterPro" id="IPR011711">
    <property type="entry name" value="GntR_C"/>
</dbReference>
<proteinExistence type="predicted"/>
<keyword evidence="6" id="KW-1185">Reference proteome</keyword>
<protein>
    <submittedName>
        <fullName evidence="5">GntR family transcriptional regulator</fullName>
    </submittedName>
</protein>
<dbReference type="InterPro" id="IPR000524">
    <property type="entry name" value="Tscrpt_reg_HTH_GntR"/>
</dbReference>
<dbReference type="PANTHER" id="PTHR43537:SF49">
    <property type="entry name" value="TRANSCRIPTIONAL REGULATORY PROTEIN"/>
    <property type="match status" value="1"/>
</dbReference>
<organism evidence="5 6">
    <name type="scientific">Chelativorans salis</name>
    <dbReference type="NCBI Taxonomy" id="2978478"/>
    <lineage>
        <taxon>Bacteria</taxon>
        <taxon>Pseudomonadati</taxon>
        <taxon>Pseudomonadota</taxon>
        <taxon>Alphaproteobacteria</taxon>
        <taxon>Hyphomicrobiales</taxon>
        <taxon>Phyllobacteriaceae</taxon>
        <taxon>Chelativorans</taxon>
    </lineage>
</organism>
<dbReference type="InterPro" id="IPR036390">
    <property type="entry name" value="WH_DNA-bd_sf"/>
</dbReference>
<dbReference type="Gene3D" id="1.20.120.530">
    <property type="entry name" value="GntR ligand-binding domain-like"/>
    <property type="match status" value="1"/>
</dbReference>
<dbReference type="Pfam" id="PF07729">
    <property type="entry name" value="FCD"/>
    <property type="match status" value="1"/>
</dbReference>
<evidence type="ECO:0000256" key="2">
    <source>
        <dbReference type="ARBA" id="ARBA00023125"/>
    </source>
</evidence>
<dbReference type="SMART" id="SM00895">
    <property type="entry name" value="FCD"/>
    <property type="match status" value="1"/>
</dbReference>
<dbReference type="EMBL" id="JAOCZP010000002">
    <property type="protein sequence ID" value="MCT7374688.1"/>
    <property type="molecule type" value="Genomic_DNA"/>
</dbReference>